<dbReference type="Pfam" id="PF13361">
    <property type="entry name" value="UvrD_C"/>
    <property type="match status" value="1"/>
</dbReference>
<sequence>MNKTAQILEGLNKEQKEALLYFDGPLRIIAGAGSGKTRVLTRKIAYLINELGIAPAEILALTFTNKAANEMSQRIRQYTTVEPSKIQVSTFHSLCSRILRKEAFHLNLDNDFQIIDAVDQKTIMKRIFSELQLGEIDGAFNSSEILKMISLAKNKNYTADELVHELNEDSPEDQTINEAIGKIFTRYNEYLQNQKSLDFDDLIIKVHNLFVNKPDIAKIWANNYSYIMVDEFQDTSRMQYEIVKRLTSPDTQLTIVGDPDQTIYTWRGADVNLILNFDKDFANTKTIILNENYRSTQTILDAANSLIKYNKNRFSKDLITNNEKGEPIEYMHAFSNEAEARWVVQTINRLKKQKIQLKNIAIFYRSNYYSRPFEEELIKENINHKIFNGQKFFQRKEIKDALAYLRLIYDGLDLSLLRIINTPARKIGKQTLSNLQKFAESKSLSLYESLNTYVKELPATNEVKMNVARLMSTVNKYRMALKTNAIHLVLEKFLTTIGYFDYLATDVTLKGTGKDNVNELIRSIKNWENNNKGKNIKDYLEFVSLLSAGDDYDNSTNYVTLMTVHSAKGLEFDNIFMVGMSEQIFPHHHALNSSNREHLEEERRLAYVGITRAKQRLFISDSRGYLIGTNTEKEPSRFIAETGLDINKFILQRNIIDTDFNELTDEKSIKDINRSMVVGDIIAHTHFGEGTVLEVRGDTIVVRFVSSNSEKTLSKNHPSIRLLRQEGTN</sequence>
<dbReference type="PANTHER" id="PTHR11070">
    <property type="entry name" value="UVRD / RECB / PCRA DNA HELICASE FAMILY MEMBER"/>
    <property type="match status" value="1"/>
</dbReference>
<evidence type="ECO:0000313" key="14">
    <source>
        <dbReference type="EMBL" id="QJR43206.1"/>
    </source>
</evidence>
<accession>A0A6M4JB34</accession>
<evidence type="ECO:0000256" key="2">
    <source>
        <dbReference type="ARBA" id="ARBA00022741"/>
    </source>
</evidence>
<dbReference type="InterPro" id="IPR000212">
    <property type="entry name" value="DNA_helicase_UvrD/REP"/>
</dbReference>
<dbReference type="GO" id="GO:0016787">
    <property type="term" value="F:hydrolase activity"/>
    <property type="evidence" value="ECO:0007669"/>
    <property type="project" value="UniProtKB-UniRule"/>
</dbReference>
<keyword evidence="15" id="KW-1185">Reference proteome</keyword>
<feature type="domain" description="UvrD-like helicase C-terminal" evidence="13">
    <location>
        <begin position="297"/>
        <end position="569"/>
    </location>
</feature>
<keyword evidence="4 11" id="KW-0347">Helicase</keyword>
<dbReference type="SUPFAM" id="SSF52540">
    <property type="entry name" value="P-loop containing nucleoside triphosphate hydrolases"/>
    <property type="match status" value="1"/>
</dbReference>
<feature type="binding site" evidence="11">
    <location>
        <begin position="30"/>
        <end position="37"/>
    </location>
    <ligand>
        <name>ATP</name>
        <dbReference type="ChEBI" id="CHEBI:30616"/>
    </ligand>
</feature>
<dbReference type="PANTHER" id="PTHR11070:SF2">
    <property type="entry name" value="ATP-DEPENDENT DNA HELICASE SRS2"/>
    <property type="match status" value="1"/>
</dbReference>
<keyword evidence="7" id="KW-0413">Isomerase</keyword>
<evidence type="ECO:0000256" key="9">
    <source>
        <dbReference type="ARBA" id="ARBA00034808"/>
    </source>
</evidence>
<dbReference type="PROSITE" id="PS51217">
    <property type="entry name" value="UVRD_HELICASE_CTER"/>
    <property type="match status" value="1"/>
</dbReference>
<dbReference type="PROSITE" id="PS51198">
    <property type="entry name" value="UVRD_HELICASE_ATP_BIND"/>
    <property type="match status" value="1"/>
</dbReference>
<proteinExistence type="inferred from homology"/>
<dbReference type="InterPro" id="IPR014017">
    <property type="entry name" value="DNA_helicase_UvrD-like_C"/>
</dbReference>
<dbReference type="Pfam" id="PF00580">
    <property type="entry name" value="UvrD-helicase"/>
    <property type="match status" value="1"/>
</dbReference>
<comment type="catalytic activity">
    <reaction evidence="8">
        <text>Couples ATP hydrolysis with the unwinding of duplex DNA by translocating in the 3'-5' direction.</text>
        <dbReference type="EC" id="5.6.2.4"/>
    </reaction>
</comment>
<evidence type="ECO:0000259" key="13">
    <source>
        <dbReference type="PROSITE" id="PS51217"/>
    </source>
</evidence>
<dbReference type="GO" id="GO:0003677">
    <property type="term" value="F:DNA binding"/>
    <property type="evidence" value="ECO:0007669"/>
    <property type="project" value="UniProtKB-KW"/>
</dbReference>
<reference evidence="14 15" key="1">
    <citation type="submission" date="2020-05" db="EMBL/GenBank/DDBJ databases">
        <title>Novel Mycoplasma species detected in Mirounga angustirostris (northern elephant seal) from the USA.</title>
        <authorList>
            <person name="Volokhov D.V."/>
        </authorList>
    </citation>
    <scope>NUCLEOTIDE SEQUENCE [LARGE SCALE GENOMIC DNA]</scope>
    <source>
        <strain evidence="14 15">Mirounga ES2806-GEN</strain>
    </source>
</reference>
<evidence type="ECO:0000256" key="7">
    <source>
        <dbReference type="ARBA" id="ARBA00023235"/>
    </source>
</evidence>
<keyword evidence="6" id="KW-0238">DNA-binding</keyword>
<dbReference type="InterPro" id="IPR027417">
    <property type="entry name" value="P-loop_NTPase"/>
</dbReference>
<dbReference type="Gene3D" id="3.40.50.300">
    <property type="entry name" value="P-loop containing nucleotide triphosphate hydrolases"/>
    <property type="match status" value="2"/>
</dbReference>
<dbReference type="InterPro" id="IPR013986">
    <property type="entry name" value="DExx_box_DNA_helicase_dom_sf"/>
</dbReference>
<evidence type="ECO:0000256" key="5">
    <source>
        <dbReference type="ARBA" id="ARBA00022840"/>
    </source>
</evidence>
<dbReference type="CDD" id="cd17932">
    <property type="entry name" value="DEXQc_UvrD"/>
    <property type="match status" value="1"/>
</dbReference>
<dbReference type="KEGG" id="mmir:HLA87_00045"/>
<dbReference type="Proteomes" id="UP000500686">
    <property type="component" value="Chromosome"/>
</dbReference>
<dbReference type="InterPro" id="IPR014016">
    <property type="entry name" value="UvrD-like_ATP-bd"/>
</dbReference>
<dbReference type="GO" id="GO:0000725">
    <property type="term" value="P:recombinational repair"/>
    <property type="evidence" value="ECO:0007669"/>
    <property type="project" value="TreeGrafter"/>
</dbReference>
<organism evidence="14 15">
    <name type="scientific">Mycoplasma miroungigenitalium</name>
    <dbReference type="NCBI Taxonomy" id="754515"/>
    <lineage>
        <taxon>Bacteria</taxon>
        <taxon>Bacillati</taxon>
        <taxon>Mycoplasmatota</taxon>
        <taxon>Mollicutes</taxon>
        <taxon>Mycoplasmataceae</taxon>
        <taxon>Mycoplasma</taxon>
    </lineage>
</organism>
<comment type="similarity">
    <text evidence="1">Belongs to the helicase family. UvrD subfamily.</text>
</comment>
<evidence type="ECO:0000259" key="12">
    <source>
        <dbReference type="PROSITE" id="PS51198"/>
    </source>
</evidence>
<evidence type="ECO:0000256" key="3">
    <source>
        <dbReference type="ARBA" id="ARBA00022801"/>
    </source>
</evidence>
<keyword evidence="3 11" id="KW-0378">Hydrolase</keyword>
<gene>
    <name evidence="14" type="ORF">HLA87_00045</name>
</gene>
<dbReference type="Gene3D" id="1.10.486.10">
    <property type="entry name" value="PCRA, domain 4"/>
    <property type="match status" value="1"/>
</dbReference>
<evidence type="ECO:0000256" key="11">
    <source>
        <dbReference type="PROSITE-ProRule" id="PRU00560"/>
    </source>
</evidence>
<comment type="catalytic activity">
    <reaction evidence="10">
        <text>ATP + H2O = ADP + phosphate + H(+)</text>
        <dbReference type="Rhea" id="RHEA:13065"/>
        <dbReference type="ChEBI" id="CHEBI:15377"/>
        <dbReference type="ChEBI" id="CHEBI:15378"/>
        <dbReference type="ChEBI" id="CHEBI:30616"/>
        <dbReference type="ChEBI" id="CHEBI:43474"/>
        <dbReference type="ChEBI" id="CHEBI:456216"/>
        <dbReference type="EC" id="5.6.2.4"/>
    </reaction>
</comment>
<dbReference type="GO" id="GO:0005524">
    <property type="term" value="F:ATP binding"/>
    <property type="evidence" value="ECO:0007669"/>
    <property type="project" value="UniProtKB-UniRule"/>
</dbReference>
<dbReference type="EC" id="5.6.2.4" evidence="9"/>
<dbReference type="GO" id="GO:0005829">
    <property type="term" value="C:cytosol"/>
    <property type="evidence" value="ECO:0007669"/>
    <property type="project" value="TreeGrafter"/>
</dbReference>
<evidence type="ECO:0000256" key="10">
    <source>
        <dbReference type="ARBA" id="ARBA00048988"/>
    </source>
</evidence>
<dbReference type="AlphaFoldDB" id="A0A6M4JB34"/>
<dbReference type="RefSeq" id="WP_171110709.1">
    <property type="nucleotide sequence ID" value="NZ_CP053096.1"/>
</dbReference>
<feature type="domain" description="UvrD-like helicase ATP-binding" evidence="12">
    <location>
        <begin position="9"/>
        <end position="296"/>
    </location>
</feature>
<evidence type="ECO:0000256" key="8">
    <source>
        <dbReference type="ARBA" id="ARBA00034617"/>
    </source>
</evidence>
<dbReference type="GO" id="GO:0033202">
    <property type="term" value="C:DNA helicase complex"/>
    <property type="evidence" value="ECO:0007669"/>
    <property type="project" value="TreeGrafter"/>
</dbReference>
<name>A0A6M4JB34_9MOLU</name>
<dbReference type="CDD" id="cd18807">
    <property type="entry name" value="SF1_C_UvrD"/>
    <property type="match status" value="1"/>
</dbReference>
<keyword evidence="2 11" id="KW-0547">Nucleotide-binding</keyword>
<protein>
    <recommendedName>
        <fullName evidence="9">DNA 3'-5' helicase</fullName>
        <ecNumber evidence="9">5.6.2.4</ecNumber>
    </recommendedName>
</protein>
<dbReference type="EMBL" id="CP053096">
    <property type="protein sequence ID" value="QJR43206.1"/>
    <property type="molecule type" value="Genomic_DNA"/>
</dbReference>
<evidence type="ECO:0000313" key="15">
    <source>
        <dbReference type="Proteomes" id="UP000500686"/>
    </source>
</evidence>
<keyword evidence="5 11" id="KW-0067">ATP-binding</keyword>
<dbReference type="Gene3D" id="1.10.10.160">
    <property type="match status" value="1"/>
</dbReference>
<evidence type="ECO:0000256" key="1">
    <source>
        <dbReference type="ARBA" id="ARBA00009922"/>
    </source>
</evidence>
<evidence type="ECO:0000256" key="6">
    <source>
        <dbReference type="ARBA" id="ARBA00023125"/>
    </source>
</evidence>
<evidence type="ECO:0000256" key="4">
    <source>
        <dbReference type="ARBA" id="ARBA00022806"/>
    </source>
</evidence>
<dbReference type="GO" id="GO:0043138">
    <property type="term" value="F:3'-5' DNA helicase activity"/>
    <property type="evidence" value="ECO:0007669"/>
    <property type="project" value="UniProtKB-EC"/>
</dbReference>